<evidence type="ECO:0000256" key="4">
    <source>
        <dbReference type="ARBA" id="ARBA00022982"/>
    </source>
</evidence>
<keyword evidence="5 6" id="KW-0408">Iron</keyword>
<keyword evidence="4" id="KW-0249">Electron transport</keyword>
<organism evidence="9 10">
    <name type="scientific">Candidatus Nitrotoga arctica</name>
    <dbReference type="NCBI Taxonomy" id="453162"/>
    <lineage>
        <taxon>Bacteria</taxon>
        <taxon>Pseudomonadati</taxon>
        <taxon>Pseudomonadota</taxon>
        <taxon>Betaproteobacteria</taxon>
        <taxon>Nitrosomonadales</taxon>
        <taxon>Gallionellaceae</taxon>
        <taxon>Candidatus Nitrotoga</taxon>
    </lineage>
</organism>
<feature type="region of interest" description="Disordered" evidence="7">
    <location>
        <begin position="37"/>
        <end position="93"/>
    </location>
</feature>
<dbReference type="SUPFAM" id="SSF46626">
    <property type="entry name" value="Cytochrome c"/>
    <property type="match status" value="1"/>
</dbReference>
<evidence type="ECO:0000256" key="7">
    <source>
        <dbReference type="SAM" id="MobiDB-lite"/>
    </source>
</evidence>
<evidence type="ECO:0000256" key="2">
    <source>
        <dbReference type="ARBA" id="ARBA00022617"/>
    </source>
</evidence>
<dbReference type="EMBL" id="OU912926">
    <property type="protein sequence ID" value="CAG9932288.1"/>
    <property type="molecule type" value="Genomic_DNA"/>
</dbReference>
<evidence type="ECO:0000313" key="9">
    <source>
        <dbReference type="EMBL" id="CAG9932288.1"/>
    </source>
</evidence>
<reference evidence="9 10" key="1">
    <citation type="submission" date="2021-10" db="EMBL/GenBank/DDBJ databases">
        <authorList>
            <person name="Koch H."/>
        </authorList>
    </citation>
    <scope>NUCLEOTIDE SEQUENCE [LARGE SCALE GENOMIC DNA]</scope>
    <source>
        <strain evidence="9">6680</strain>
    </source>
</reference>
<dbReference type="PRINTS" id="PR00606">
    <property type="entry name" value="CYTCHROMECID"/>
</dbReference>
<evidence type="ECO:0000256" key="5">
    <source>
        <dbReference type="ARBA" id="ARBA00023004"/>
    </source>
</evidence>
<keyword evidence="1" id="KW-0813">Transport</keyword>
<dbReference type="InterPro" id="IPR036909">
    <property type="entry name" value="Cyt_c-like_dom_sf"/>
</dbReference>
<evidence type="ECO:0000313" key="10">
    <source>
        <dbReference type="Proteomes" id="UP000839052"/>
    </source>
</evidence>
<dbReference type="PROSITE" id="PS51257">
    <property type="entry name" value="PROKAR_LIPOPROTEIN"/>
    <property type="match status" value="1"/>
</dbReference>
<dbReference type="InterPro" id="IPR002324">
    <property type="entry name" value="Cyt_c_ID"/>
</dbReference>
<proteinExistence type="predicted"/>
<sequence>MKQSGFVIAITVLMLSACGNKSEKESTVVPVSPPLAEHNTTVITDPSMASPTKDKVSETALPESALATPTTPDKTGSKLPKTNESIKGELSSRKKVLSVEQSAPIIAGQPMLSPTVEKALEKAVLESAAPKPSSPTKTEMPLTVNKGTGGGSLNREEGLALANKSGCLVCHKIETKLIGPAWRDVSKRYNGDTDAKARLIAKVKVGGKGNWTDVTGGIAMPPYSPRVSDENIEKLVTFVLSQ</sequence>
<keyword evidence="3 6" id="KW-0479">Metal-binding</keyword>
<protein>
    <submittedName>
        <fullName evidence="9">Cytochrome c domain-containing protein</fullName>
    </submittedName>
</protein>
<evidence type="ECO:0000256" key="3">
    <source>
        <dbReference type="ARBA" id="ARBA00022723"/>
    </source>
</evidence>
<feature type="compositionally biased region" description="Polar residues" evidence="7">
    <location>
        <begin position="38"/>
        <end position="50"/>
    </location>
</feature>
<feature type="domain" description="Cytochrome c" evidence="8">
    <location>
        <begin position="153"/>
        <end position="242"/>
    </location>
</feature>
<feature type="region of interest" description="Disordered" evidence="7">
    <location>
        <begin position="127"/>
        <end position="150"/>
    </location>
</feature>
<evidence type="ECO:0000256" key="6">
    <source>
        <dbReference type="PROSITE-ProRule" id="PRU00433"/>
    </source>
</evidence>
<feature type="compositionally biased region" description="Polar residues" evidence="7">
    <location>
        <begin position="67"/>
        <end position="83"/>
    </location>
</feature>
<dbReference type="PROSITE" id="PS51007">
    <property type="entry name" value="CYTC"/>
    <property type="match status" value="1"/>
</dbReference>
<accession>A0ABM8YXN4</accession>
<name>A0ABM8YXN4_9PROT</name>
<keyword evidence="2 6" id="KW-0349">Heme</keyword>
<dbReference type="Gene3D" id="1.10.760.10">
    <property type="entry name" value="Cytochrome c-like domain"/>
    <property type="match status" value="1"/>
</dbReference>
<keyword evidence="10" id="KW-1185">Reference proteome</keyword>
<dbReference type="InterPro" id="IPR009056">
    <property type="entry name" value="Cyt_c-like_dom"/>
</dbReference>
<dbReference type="Proteomes" id="UP000839052">
    <property type="component" value="Chromosome"/>
</dbReference>
<dbReference type="RefSeq" id="WP_239796244.1">
    <property type="nucleotide sequence ID" value="NZ_OU912926.1"/>
</dbReference>
<evidence type="ECO:0000259" key="8">
    <source>
        <dbReference type="PROSITE" id="PS51007"/>
    </source>
</evidence>
<evidence type="ECO:0000256" key="1">
    <source>
        <dbReference type="ARBA" id="ARBA00022448"/>
    </source>
</evidence>
<gene>
    <name evidence="9" type="ORF">NTG6680_1035</name>
</gene>
<dbReference type="Pfam" id="PF00034">
    <property type="entry name" value="Cytochrom_C"/>
    <property type="match status" value="1"/>
</dbReference>